<dbReference type="Proteomes" id="UP000324701">
    <property type="component" value="Unassembled WGS sequence"/>
</dbReference>
<dbReference type="InterPro" id="IPR039424">
    <property type="entry name" value="SBP_5"/>
</dbReference>
<dbReference type="PIRSF" id="PIRSF002741">
    <property type="entry name" value="MppA"/>
    <property type="match status" value="1"/>
</dbReference>
<dbReference type="EMBL" id="VTZN01000176">
    <property type="protein sequence ID" value="KAA1248299.1"/>
    <property type="molecule type" value="Genomic_DNA"/>
</dbReference>
<dbReference type="CDD" id="cd08501">
    <property type="entry name" value="PBP2_Lpqw"/>
    <property type="match status" value="1"/>
</dbReference>
<reference evidence="2 3" key="1">
    <citation type="submission" date="2019-09" db="EMBL/GenBank/DDBJ databases">
        <title>Report of infection by Mycobacterium simiae a patient suffering from pulmonary tuberculosis.</title>
        <authorList>
            <person name="Mohanty P.S."/>
            <person name="Bansal A.K."/>
            <person name="Singh H."/>
            <person name="Sharma S."/>
            <person name="Patil S.A."/>
            <person name="Upadhaya P."/>
            <person name="Singh P.K."/>
            <person name="Kumar D."/>
            <person name="Kumar S."/>
            <person name="Singh R.K."/>
            <person name="Chaudhary B."/>
        </authorList>
    </citation>
    <scope>NUCLEOTIDE SEQUENCE [LARGE SCALE GENOMIC DNA]</scope>
    <source>
        <strain evidence="2 3">JAL-560-SIM</strain>
    </source>
</reference>
<feature type="domain" description="Solute-binding protein family 5" evidence="1">
    <location>
        <begin position="141"/>
        <end position="503"/>
    </location>
</feature>
<dbReference type="GO" id="GO:0042597">
    <property type="term" value="C:periplasmic space"/>
    <property type="evidence" value="ECO:0007669"/>
    <property type="project" value="UniProtKB-ARBA"/>
</dbReference>
<dbReference type="InterPro" id="IPR030678">
    <property type="entry name" value="Peptide/Ni-bd"/>
</dbReference>
<dbReference type="Gene3D" id="3.40.190.10">
    <property type="entry name" value="Periplasmic binding protein-like II"/>
    <property type="match status" value="1"/>
</dbReference>
<organism evidence="2 3">
    <name type="scientific">Mycobacterium simiae</name>
    <name type="common">Mycobacterium habana</name>
    <dbReference type="NCBI Taxonomy" id="1784"/>
    <lineage>
        <taxon>Bacteria</taxon>
        <taxon>Bacillati</taxon>
        <taxon>Actinomycetota</taxon>
        <taxon>Actinomycetes</taxon>
        <taxon>Mycobacteriales</taxon>
        <taxon>Mycobacteriaceae</taxon>
        <taxon>Mycobacterium</taxon>
        <taxon>Mycobacterium simiae complex</taxon>
    </lineage>
</organism>
<evidence type="ECO:0000313" key="3">
    <source>
        <dbReference type="Proteomes" id="UP000324701"/>
    </source>
</evidence>
<dbReference type="RefSeq" id="WP_149655833.1">
    <property type="nucleotide sequence ID" value="NZ_VTZN01000176.1"/>
</dbReference>
<sequence>MTNRSRRCVCAHSLQPAPRAMLRDNARRWPQVRVRRATAAMLLGVLVLSGCSATPVLPSTSNGAVGTTSDINPQNPATLRDGGNLRLALADFPPNFNILHIDGNSAEVSAMVKATLPRAFVIGPDGSATVDTDYFTSVELTQADPQVITYTINPNAFWSDGTPITWRDIASQTYATSGADKTFEIASPNGADRVASVTRGVDDRQAIMTFAKPYAEWRGMFAGNGMLLPSSMTATPEAFNKGQLEAPGPSAGPFIVTSLDRSSQRIVLTRNPKWWGKRPRLDSITYLVLDDAALLPALQNSTIDATGIGSLDQLTIAERTKGISIRRAPAPSWSHFTLNGAPGAILADPALRLAVCEGIDRRTIAKVALYGLTSDPAPLNNHIFVEGQEGYQDNSIPYDPERAKRDLDALGWKLNGKFREKDGRQLVVRLLFYESQSSRQFAQVAQHSLAQIGVQLELQSRSGSGFFSNYINVGAFDIALFGWVGDAFPLSSLTQIYASDGESNFGKIGSPEIDDAIARTLEELNPGKARALANEVDKLIWAEGFSLPLTQSPGTVAARSTLANFGARGLADLDYTAIGFMRD</sequence>
<dbReference type="PANTHER" id="PTHR30290">
    <property type="entry name" value="PERIPLASMIC BINDING COMPONENT OF ABC TRANSPORTER"/>
    <property type="match status" value="1"/>
</dbReference>
<accession>A0A5B1BMU9</accession>
<proteinExistence type="predicted"/>
<evidence type="ECO:0000259" key="1">
    <source>
        <dbReference type="Pfam" id="PF00496"/>
    </source>
</evidence>
<keyword evidence="3" id="KW-1185">Reference proteome</keyword>
<dbReference type="GO" id="GO:1904680">
    <property type="term" value="F:peptide transmembrane transporter activity"/>
    <property type="evidence" value="ECO:0007669"/>
    <property type="project" value="TreeGrafter"/>
</dbReference>
<dbReference type="Pfam" id="PF00496">
    <property type="entry name" value="SBP_bac_5"/>
    <property type="match status" value="1"/>
</dbReference>
<dbReference type="PANTHER" id="PTHR30290:SF65">
    <property type="entry name" value="MONOACYL PHOSPHATIDYLINOSITOL TETRAMANNOSIDE-BINDING PROTEIN LPQW-RELATED"/>
    <property type="match status" value="1"/>
</dbReference>
<dbReference type="OrthoDB" id="7888869at2"/>
<dbReference type="GO" id="GO:0015833">
    <property type="term" value="P:peptide transport"/>
    <property type="evidence" value="ECO:0007669"/>
    <property type="project" value="TreeGrafter"/>
</dbReference>
<dbReference type="InterPro" id="IPR000914">
    <property type="entry name" value="SBP_5_dom"/>
</dbReference>
<dbReference type="AlphaFoldDB" id="A0A5B1BMU9"/>
<dbReference type="Gene3D" id="3.90.76.10">
    <property type="entry name" value="Dipeptide-binding Protein, Domain 1"/>
    <property type="match status" value="1"/>
</dbReference>
<evidence type="ECO:0000313" key="2">
    <source>
        <dbReference type="EMBL" id="KAA1248299.1"/>
    </source>
</evidence>
<name>A0A5B1BMU9_MYCSI</name>
<dbReference type="SUPFAM" id="SSF53850">
    <property type="entry name" value="Periplasmic binding protein-like II"/>
    <property type="match status" value="1"/>
</dbReference>
<dbReference type="GO" id="GO:0043190">
    <property type="term" value="C:ATP-binding cassette (ABC) transporter complex"/>
    <property type="evidence" value="ECO:0007669"/>
    <property type="project" value="InterPro"/>
</dbReference>
<comment type="caution">
    <text evidence="2">The sequence shown here is derived from an EMBL/GenBank/DDBJ whole genome shotgun (WGS) entry which is preliminary data.</text>
</comment>
<protein>
    <submittedName>
        <fullName evidence="2">ABC transporter family substrate-binding protein</fullName>
    </submittedName>
</protein>
<gene>
    <name evidence="2" type="ORF">F0Q45_21350</name>
</gene>
<dbReference type="Gene3D" id="3.10.105.10">
    <property type="entry name" value="Dipeptide-binding Protein, Domain 3"/>
    <property type="match status" value="1"/>
</dbReference>